<organism evidence="1 2">
    <name type="scientific">Motiliproteus coralliicola</name>
    <dbReference type="NCBI Taxonomy" id="2283196"/>
    <lineage>
        <taxon>Bacteria</taxon>
        <taxon>Pseudomonadati</taxon>
        <taxon>Pseudomonadota</taxon>
        <taxon>Gammaproteobacteria</taxon>
        <taxon>Oceanospirillales</taxon>
        <taxon>Oceanospirillaceae</taxon>
        <taxon>Motiliproteus</taxon>
    </lineage>
</organism>
<dbReference type="OrthoDB" id="9806511at2"/>
<gene>
    <name evidence="1" type="ORF">DV711_10190</name>
</gene>
<name>A0A369WQM0_9GAMM</name>
<dbReference type="EMBL" id="QQOH01000002">
    <property type="protein sequence ID" value="RDE22914.1"/>
    <property type="molecule type" value="Genomic_DNA"/>
</dbReference>
<dbReference type="InterPro" id="IPR014543">
    <property type="entry name" value="UCP028291"/>
</dbReference>
<evidence type="ECO:0000313" key="1">
    <source>
        <dbReference type="EMBL" id="RDE22914.1"/>
    </source>
</evidence>
<sequence>MQLSLTTEYRIDSAESYLRRLCRHFSHKVLVTLEEGSGRVEFPFGSCQLNASDSQLAMEATALSEPQLQKTIEVIVNHLQRFTKDEAVGQLQWQ</sequence>
<evidence type="ECO:0000313" key="2">
    <source>
        <dbReference type="Proteomes" id="UP000253769"/>
    </source>
</evidence>
<reference evidence="1 2" key="1">
    <citation type="submission" date="2018-07" db="EMBL/GenBank/DDBJ databases">
        <title>Motiliproteus coralliicola sp. nov., a bacterium isolated from Coral.</title>
        <authorList>
            <person name="Wang G."/>
        </authorList>
    </citation>
    <scope>NUCLEOTIDE SEQUENCE [LARGE SCALE GENOMIC DNA]</scope>
    <source>
        <strain evidence="1 2">C34</strain>
    </source>
</reference>
<accession>A0A369WQM0</accession>
<dbReference type="Gene3D" id="3.30.310.50">
    <property type="entry name" value="Alpha-D-phosphohexomutase, C-terminal domain"/>
    <property type="match status" value="1"/>
</dbReference>
<proteinExistence type="predicted"/>
<keyword evidence="2" id="KW-1185">Reference proteome</keyword>
<dbReference type="RefSeq" id="WP_114695548.1">
    <property type="nucleotide sequence ID" value="NZ_QQOH01000002.1"/>
</dbReference>
<dbReference type="Pfam" id="PF09981">
    <property type="entry name" value="DUF2218"/>
    <property type="match status" value="1"/>
</dbReference>
<protein>
    <submittedName>
        <fullName evidence="1">DUF2218 domain-containing protein</fullName>
    </submittedName>
</protein>
<comment type="caution">
    <text evidence="1">The sequence shown here is derived from an EMBL/GenBank/DDBJ whole genome shotgun (WGS) entry which is preliminary data.</text>
</comment>
<dbReference type="AlphaFoldDB" id="A0A369WQM0"/>
<dbReference type="Proteomes" id="UP000253769">
    <property type="component" value="Unassembled WGS sequence"/>
</dbReference>